<proteinExistence type="predicted"/>
<evidence type="ECO:0000313" key="3">
    <source>
        <dbReference type="Proteomes" id="UP000823615"/>
    </source>
</evidence>
<accession>A0A9D9E019</accession>
<protein>
    <submittedName>
        <fullName evidence="2">Uncharacterized protein</fullName>
    </submittedName>
</protein>
<sequence>MGDIEKYIAAYNKEHDSLVSNYNQKNEKAEAEAEELLAELFYADSAKEADKIGEKIEKLEAEVDSIRDEIENLENYDIRLYRDEVIEAAKTVHQLEGRKHGKLLTGFLPGLAILHVLHSMQAVSLTLIQSRKRTEAEAV</sequence>
<dbReference type="Proteomes" id="UP000823615">
    <property type="component" value="Unassembled WGS sequence"/>
</dbReference>
<name>A0A9D9E019_9SPIO</name>
<evidence type="ECO:0000256" key="1">
    <source>
        <dbReference type="SAM" id="Coils"/>
    </source>
</evidence>
<dbReference type="AlphaFoldDB" id="A0A9D9E019"/>
<comment type="caution">
    <text evidence="2">The sequence shown here is derived from an EMBL/GenBank/DDBJ whole genome shotgun (WGS) entry which is preliminary data.</text>
</comment>
<keyword evidence="1" id="KW-0175">Coiled coil</keyword>
<organism evidence="2 3">
    <name type="scientific">Candidatus Ornithospirochaeta stercoripullorum</name>
    <dbReference type="NCBI Taxonomy" id="2840899"/>
    <lineage>
        <taxon>Bacteria</taxon>
        <taxon>Pseudomonadati</taxon>
        <taxon>Spirochaetota</taxon>
        <taxon>Spirochaetia</taxon>
        <taxon>Spirochaetales</taxon>
        <taxon>Spirochaetaceae</taxon>
        <taxon>Spirochaetaceae incertae sedis</taxon>
        <taxon>Candidatus Ornithospirochaeta</taxon>
    </lineage>
</organism>
<gene>
    <name evidence="2" type="ORF">IAA97_08620</name>
</gene>
<feature type="coiled-coil region" evidence="1">
    <location>
        <begin position="8"/>
        <end position="76"/>
    </location>
</feature>
<reference evidence="2" key="1">
    <citation type="submission" date="2020-10" db="EMBL/GenBank/DDBJ databases">
        <authorList>
            <person name="Gilroy R."/>
        </authorList>
    </citation>
    <scope>NUCLEOTIDE SEQUENCE</scope>
    <source>
        <strain evidence="2">7293</strain>
    </source>
</reference>
<evidence type="ECO:0000313" key="2">
    <source>
        <dbReference type="EMBL" id="MBO8437027.1"/>
    </source>
</evidence>
<dbReference type="EMBL" id="JADIMT010000097">
    <property type="protein sequence ID" value="MBO8437027.1"/>
    <property type="molecule type" value="Genomic_DNA"/>
</dbReference>
<reference evidence="2" key="2">
    <citation type="journal article" date="2021" name="PeerJ">
        <title>Extensive microbial diversity within the chicken gut microbiome revealed by metagenomics and culture.</title>
        <authorList>
            <person name="Gilroy R."/>
            <person name="Ravi A."/>
            <person name="Getino M."/>
            <person name="Pursley I."/>
            <person name="Horton D.L."/>
            <person name="Alikhan N.F."/>
            <person name="Baker D."/>
            <person name="Gharbi K."/>
            <person name="Hall N."/>
            <person name="Watson M."/>
            <person name="Adriaenssens E.M."/>
            <person name="Foster-Nyarko E."/>
            <person name="Jarju S."/>
            <person name="Secka A."/>
            <person name="Antonio M."/>
            <person name="Oren A."/>
            <person name="Chaudhuri R.R."/>
            <person name="La Ragione R."/>
            <person name="Hildebrand F."/>
            <person name="Pallen M.J."/>
        </authorList>
    </citation>
    <scope>NUCLEOTIDE SEQUENCE</scope>
    <source>
        <strain evidence="2">7293</strain>
    </source>
</reference>